<evidence type="ECO:0000313" key="3">
    <source>
        <dbReference type="Proteomes" id="UP000041254"/>
    </source>
</evidence>
<dbReference type="AlphaFoldDB" id="A0A0G4EHW1"/>
<protein>
    <submittedName>
        <fullName evidence="2">Uncharacterized protein</fullName>
    </submittedName>
</protein>
<evidence type="ECO:0000256" key="1">
    <source>
        <dbReference type="SAM" id="MobiDB-lite"/>
    </source>
</evidence>
<evidence type="ECO:0000313" key="2">
    <source>
        <dbReference type="EMBL" id="CEL95504.1"/>
    </source>
</evidence>
<organism evidence="2 3">
    <name type="scientific">Vitrella brassicaformis (strain CCMP3155)</name>
    <dbReference type="NCBI Taxonomy" id="1169540"/>
    <lineage>
        <taxon>Eukaryota</taxon>
        <taxon>Sar</taxon>
        <taxon>Alveolata</taxon>
        <taxon>Colpodellida</taxon>
        <taxon>Vitrellaceae</taxon>
        <taxon>Vitrella</taxon>
    </lineage>
</organism>
<dbReference type="Proteomes" id="UP000041254">
    <property type="component" value="Unassembled WGS sequence"/>
</dbReference>
<proteinExistence type="predicted"/>
<accession>A0A0G4EHW1</accession>
<gene>
    <name evidence="2" type="ORF">Vbra_11934</name>
</gene>
<name>A0A0G4EHW1_VITBC</name>
<dbReference type="VEuPathDB" id="CryptoDB:Vbra_11934"/>
<reference evidence="2 3" key="1">
    <citation type="submission" date="2014-11" db="EMBL/GenBank/DDBJ databases">
        <authorList>
            <person name="Zhu J."/>
            <person name="Qi W."/>
            <person name="Song R."/>
        </authorList>
    </citation>
    <scope>NUCLEOTIDE SEQUENCE [LARGE SCALE GENOMIC DNA]</scope>
</reference>
<keyword evidence="3" id="KW-1185">Reference proteome</keyword>
<feature type="region of interest" description="Disordered" evidence="1">
    <location>
        <begin position="44"/>
        <end position="78"/>
    </location>
</feature>
<dbReference type="EMBL" id="CDMY01000228">
    <property type="protein sequence ID" value="CEL95504.1"/>
    <property type="molecule type" value="Genomic_DNA"/>
</dbReference>
<sequence>MHRWNMATETVTLQSPFAVPAHFRIFSRHKRWLPAIVFEATPNDAVDGDEESGQEAGMGTRRTRHVGGAPLHNGRSHTDRCTPPCCTASTFGMGTDVEGNYHISSQATSLWAEPGGSIEALMIAAFNKLLPHCPGWRQQQEETRLDKMADEDQEGLQGRGEGELVAAVPFISKDDLEALT</sequence>
<dbReference type="InParanoid" id="A0A0G4EHW1"/>